<dbReference type="Proteomes" id="UP000279841">
    <property type="component" value="Chromosome"/>
</dbReference>
<dbReference type="EMBL" id="LR027517">
    <property type="protein sequence ID" value="VCU53233.1"/>
    <property type="molecule type" value="Genomic_DNA"/>
</dbReference>
<dbReference type="AlphaFoldDB" id="A0A3P4ATI0"/>
<dbReference type="Gene3D" id="2.60.120.380">
    <property type="match status" value="1"/>
</dbReference>
<organism evidence="1 2">
    <name type="scientific">Thermus thermophilus</name>
    <dbReference type="NCBI Taxonomy" id="274"/>
    <lineage>
        <taxon>Bacteria</taxon>
        <taxon>Thermotogati</taxon>
        <taxon>Deinococcota</taxon>
        <taxon>Deinococci</taxon>
        <taxon>Thermales</taxon>
        <taxon>Thermaceae</taxon>
        <taxon>Thermus</taxon>
    </lineage>
</organism>
<proteinExistence type="predicted"/>
<evidence type="ECO:0000313" key="1">
    <source>
        <dbReference type="EMBL" id="VCU53233.1"/>
    </source>
</evidence>
<sequence length="94" mass="10836">MDEEYNKKGYDFQPNGTYYYSSGGTQRAWLKGPAGTDFDLYLWRWNGSRWVTVASSTGPTSEESISYSGTAGYYVWRIYAYSGSGTYEFWLQRP</sequence>
<gene>
    <name evidence="1" type="primary">pstI_1</name>
    <name evidence="1" type="ORF">TTHN1_00995</name>
</gene>
<protein>
    <submittedName>
        <fullName evidence="1">Aqualysin-1</fullName>
    </submittedName>
</protein>
<name>A0A3P4ATI0_THETH</name>
<reference evidence="1 2" key="1">
    <citation type="submission" date="2018-10" db="EMBL/GenBank/DDBJ databases">
        <authorList>
            <person name="Peiro R."/>
            <person name="Begona"/>
            <person name="Cbmso G."/>
            <person name="Lopez M."/>
            <person name="Gonzalez S."/>
            <person name="Sacristan E."/>
            <person name="Castillo E."/>
        </authorList>
    </citation>
    <scope>NUCLEOTIDE SEQUENCE [LARGE SCALE GENOMIC DNA]</scope>
    <source>
        <strain evidence="1">TTHNAR1</strain>
    </source>
</reference>
<evidence type="ECO:0000313" key="2">
    <source>
        <dbReference type="Proteomes" id="UP000279841"/>
    </source>
</evidence>
<accession>A0A3P4ATI0</accession>
<dbReference type="RefSeq" id="WP_252973334.1">
    <property type="nucleotide sequence ID" value="NZ_LR027517.1"/>
</dbReference>